<accession>A0ACD1AH25</accession>
<sequence length="303" mass="35358">MKMTQKNCLDKEHCQKNVPKEMEYSFEKQNKAFEAYFTTGEFARLCKVKKQTLFHYDEIGIFSPEIKKENGYRYYSYNQLEVFQVISVLKEMDMPLKSIKEYLNHRSPEDLIDLLSDKIKEIDRKMEDLNWLKNMLKTKVRLTQDALKVTTGTVMTEELSEDEYFLATPYNGTEDAKKMAQAIAGHLNLCHDLDIYSAYSIGGMIPTSKIPNETDYNYSHFYTKLSGNEIHAVNHKKPRGRYAVIYHWGGFDTAIADYARLTKYVAAEGYSMGEFFYEDVILDELSMKGYDNYVLKISVKLLY</sequence>
<name>A0ACD1AH25_9FIRM</name>
<gene>
    <name evidence="1" type="ORF">FRZ06_20895</name>
</gene>
<keyword evidence="2" id="KW-1185">Reference proteome</keyword>
<dbReference type="EMBL" id="CP042469">
    <property type="protein sequence ID" value="QOX65631.1"/>
    <property type="molecule type" value="Genomic_DNA"/>
</dbReference>
<proteinExistence type="predicted"/>
<protein>
    <submittedName>
        <fullName evidence="1">MerR family transcriptional regulator</fullName>
    </submittedName>
</protein>
<organism evidence="1 2">
    <name type="scientific">Anoxybacterium hadale</name>
    <dbReference type="NCBI Taxonomy" id="3408580"/>
    <lineage>
        <taxon>Bacteria</taxon>
        <taxon>Bacillati</taxon>
        <taxon>Bacillota</taxon>
        <taxon>Clostridia</taxon>
        <taxon>Peptostreptococcales</taxon>
        <taxon>Anaerovoracaceae</taxon>
        <taxon>Anoxybacterium</taxon>
    </lineage>
</organism>
<dbReference type="Proteomes" id="UP000594014">
    <property type="component" value="Chromosome"/>
</dbReference>
<reference evidence="1" key="1">
    <citation type="submission" date="2019-08" db="EMBL/GenBank/DDBJ databases">
        <title>Genome sequence of Clostridiales bacterium MT110.</title>
        <authorList>
            <person name="Cao J."/>
        </authorList>
    </citation>
    <scope>NUCLEOTIDE SEQUENCE</scope>
    <source>
        <strain evidence="1">MT110</strain>
    </source>
</reference>
<evidence type="ECO:0000313" key="2">
    <source>
        <dbReference type="Proteomes" id="UP000594014"/>
    </source>
</evidence>
<evidence type="ECO:0000313" key="1">
    <source>
        <dbReference type="EMBL" id="QOX65631.1"/>
    </source>
</evidence>